<dbReference type="Pfam" id="PF03237">
    <property type="entry name" value="Terminase_6N"/>
    <property type="match status" value="1"/>
</dbReference>
<gene>
    <name evidence="3" type="ORF">LCGC14_1594560</name>
</gene>
<dbReference type="InterPro" id="IPR027417">
    <property type="entry name" value="P-loop_NTPase"/>
</dbReference>
<keyword evidence="1" id="KW-1188">Viral release from host cell</keyword>
<dbReference type="EMBL" id="LAZR01012709">
    <property type="protein sequence ID" value="KKM25483.1"/>
    <property type="molecule type" value="Genomic_DNA"/>
</dbReference>
<reference evidence="3" key="1">
    <citation type="journal article" date="2015" name="Nature">
        <title>Complex archaea that bridge the gap between prokaryotes and eukaryotes.</title>
        <authorList>
            <person name="Spang A."/>
            <person name="Saw J.H."/>
            <person name="Jorgensen S.L."/>
            <person name="Zaremba-Niedzwiedzka K."/>
            <person name="Martijn J."/>
            <person name="Lind A.E."/>
            <person name="van Eijk R."/>
            <person name="Schleper C."/>
            <person name="Guy L."/>
            <person name="Ettema T.J."/>
        </authorList>
    </citation>
    <scope>NUCLEOTIDE SEQUENCE</scope>
</reference>
<protein>
    <recommendedName>
        <fullName evidence="2">Terminase large subunit gp17-like C-terminal domain-containing protein</fullName>
    </recommendedName>
</protein>
<dbReference type="Gene3D" id="3.40.50.300">
    <property type="entry name" value="P-loop containing nucleotide triphosphate hydrolases"/>
    <property type="match status" value="1"/>
</dbReference>
<sequence>MLPIQQRQTILNGLTDAETQALFYDWEFWARPDQLPPPGNWFCWLLRSGRGAGKTRIGAEWVINRARQKGHPPIALIGQTVADVRDTMIEVGESSILKVSPPDFMPHYEPSKRRLTWPNGVTATTFSGDNPDQLRGPQHGAAWIDELAKFRYPIETWDNMEMGLRIGEKPQVVVTTTPRPIKVIINLIGDPDCINTVVSTYANIANLSPAYIKRIVRKYEGTHQARQELHGEVLDDDPNALWSRDLLEKTRIIKPPTLHRIVVAVDPHATSGQTGIVVVGIALVNNVIHGYTLDDNTSAEGAKPAAWGAAVVTAYHKWHADCIVGEINNGGDMIEDVIRNVPGGRNVSYKTVRATRGKYTRAEPVANLFEQNRAHHIGSFADLEDELCTWV</sequence>
<comment type="caution">
    <text evidence="3">The sequence shown here is derived from an EMBL/GenBank/DDBJ whole genome shotgun (WGS) entry which is preliminary data.</text>
</comment>
<accession>A0A0F9KTQ8</accession>
<organism evidence="3">
    <name type="scientific">marine sediment metagenome</name>
    <dbReference type="NCBI Taxonomy" id="412755"/>
    <lineage>
        <taxon>unclassified sequences</taxon>
        <taxon>metagenomes</taxon>
        <taxon>ecological metagenomes</taxon>
    </lineage>
</organism>
<evidence type="ECO:0000259" key="2">
    <source>
        <dbReference type="Pfam" id="PF17289"/>
    </source>
</evidence>
<proteinExistence type="predicted"/>
<dbReference type="Pfam" id="PF17289">
    <property type="entry name" value="Terminase_6C"/>
    <property type="match status" value="1"/>
</dbReference>
<name>A0A0F9KTQ8_9ZZZZ</name>
<evidence type="ECO:0000313" key="3">
    <source>
        <dbReference type="EMBL" id="KKM25483.1"/>
    </source>
</evidence>
<evidence type="ECO:0000256" key="1">
    <source>
        <dbReference type="ARBA" id="ARBA00022612"/>
    </source>
</evidence>
<dbReference type="AlphaFoldDB" id="A0A0F9KTQ8"/>
<dbReference type="InterPro" id="IPR035421">
    <property type="entry name" value="Terminase_6C"/>
</dbReference>
<feature type="non-terminal residue" evidence="3">
    <location>
        <position position="391"/>
    </location>
</feature>
<feature type="domain" description="Terminase large subunit gp17-like C-terminal" evidence="2">
    <location>
        <begin position="264"/>
        <end position="385"/>
    </location>
</feature>